<dbReference type="InterPro" id="IPR013320">
    <property type="entry name" value="ConA-like_dom_sf"/>
</dbReference>
<keyword evidence="7" id="KW-1185">Reference proteome</keyword>
<dbReference type="EMBL" id="CAJGYM010000011">
    <property type="protein sequence ID" value="CAD6189604.1"/>
    <property type="molecule type" value="Genomic_DNA"/>
</dbReference>
<dbReference type="Proteomes" id="UP000835052">
    <property type="component" value="Unassembled WGS sequence"/>
</dbReference>
<evidence type="ECO:0000256" key="2">
    <source>
        <dbReference type="RuleBase" id="RU102079"/>
    </source>
</evidence>
<evidence type="ECO:0000259" key="5">
    <source>
        <dbReference type="PROSITE" id="PS51304"/>
    </source>
</evidence>
<dbReference type="PROSITE" id="PS51304">
    <property type="entry name" value="GALECTIN"/>
    <property type="match status" value="1"/>
</dbReference>
<proteinExistence type="predicted"/>
<keyword evidence="4" id="KW-1133">Transmembrane helix</keyword>
<organism evidence="6 7">
    <name type="scientific">Caenorhabditis auriculariae</name>
    <dbReference type="NCBI Taxonomy" id="2777116"/>
    <lineage>
        <taxon>Eukaryota</taxon>
        <taxon>Metazoa</taxon>
        <taxon>Ecdysozoa</taxon>
        <taxon>Nematoda</taxon>
        <taxon>Chromadorea</taxon>
        <taxon>Rhabditida</taxon>
        <taxon>Rhabditina</taxon>
        <taxon>Rhabditomorpha</taxon>
        <taxon>Rhabditoidea</taxon>
        <taxon>Rhabditidae</taxon>
        <taxon>Peloderinae</taxon>
        <taxon>Caenorhabditis</taxon>
    </lineage>
</organism>
<sequence length="344" mass="37867">MKALYNNAGLCEGRPVIPPGPPTILTTASHFLFHEMNFFLIFFGFFPFANALATRCVALKKIADNSVQVVQLEEPLKIGDAVSFNVTARPQSPFAIISFYEGSPKKHDPKILVSLHVKVNLNSSKVIFNTMAKSGWFKEEPRQTTVKHGSDFKIDIKVLETAYAISLNGKLIYTYNYRVPTFRKVQAIGFQGIQFRDYGECPAKTGEKKEGDSKYIIFSNGIVEATDVNRAKLGSDPSHSAAIQEKPKPISSTVPPTKNLKNVNGTKVGSSQSHANGIKEKPKLISSTSPPKTNRKIVNGTKLGPTPSNATSIRREPKRKSAPVFFLSEFLNPKKSTPTTVKPK</sequence>
<comment type="caution">
    <text evidence="6">The sequence shown here is derived from an EMBL/GenBank/DDBJ whole genome shotgun (WGS) entry which is preliminary data.</text>
</comment>
<evidence type="ECO:0000256" key="4">
    <source>
        <dbReference type="SAM" id="Phobius"/>
    </source>
</evidence>
<evidence type="ECO:0000256" key="3">
    <source>
        <dbReference type="SAM" id="MobiDB-lite"/>
    </source>
</evidence>
<evidence type="ECO:0000313" key="7">
    <source>
        <dbReference type="Proteomes" id="UP000835052"/>
    </source>
</evidence>
<dbReference type="SMART" id="SM00276">
    <property type="entry name" value="GLECT"/>
    <property type="match status" value="1"/>
</dbReference>
<name>A0A8S1H3A8_9PELO</name>
<dbReference type="InterPro" id="IPR001079">
    <property type="entry name" value="Galectin_CRD"/>
</dbReference>
<reference evidence="6" key="1">
    <citation type="submission" date="2020-10" db="EMBL/GenBank/DDBJ databases">
        <authorList>
            <person name="Kikuchi T."/>
        </authorList>
    </citation>
    <scope>NUCLEOTIDE SEQUENCE</scope>
    <source>
        <strain evidence="6">NKZ352</strain>
    </source>
</reference>
<dbReference type="SMART" id="SM00908">
    <property type="entry name" value="Gal-bind_lectin"/>
    <property type="match status" value="1"/>
</dbReference>
<dbReference type="Pfam" id="PF00337">
    <property type="entry name" value="Gal-bind_lectin"/>
    <property type="match status" value="1"/>
</dbReference>
<gene>
    <name evidence="6" type="ORF">CAUJ_LOCUS5523</name>
</gene>
<keyword evidence="4" id="KW-0812">Transmembrane</keyword>
<feature type="compositionally biased region" description="Polar residues" evidence="3">
    <location>
        <begin position="250"/>
        <end position="275"/>
    </location>
</feature>
<keyword evidence="1 2" id="KW-0430">Lectin</keyword>
<feature type="region of interest" description="Disordered" evidence="3">
    <location>
        <begin position="233"/>
        <end position="319"/>
    </location>
</feature>
<keyword evidence="4" id="KW-0472">Membrane</keyword>
<protein>
    <recommendedName>
        <fullName evidence="2">Galectin</fullName>
    </recommendedName>
</protein>
<dbReference type="OrthoDB" id="5795596at2759"/>
<dbReference type="GO" id="GO:0030246">
    <property type="term" value="F:carbohydrate binding"/>
    <property type="evidence" value="ECO:0007669"/>
    <property type="project" value="UniProtKB-UniRule"/>
</dbReference>
<evidence type="ECO:0000256" key="1">
    <source>
        <dbReference type="ARBA" id="ARBA00022734"/>
    </source>
</evidence>
<accession>A0A8S1H3A8</accession>
<feature type="domain" description="Galectin" evidence="5">
    <location>
        <begin position="68"/>
        <end position="205"/>
    </location>
</feature>
<evidence type="ECO:0000313" key="6">
    <source>
        <dbReference type="EMBL" id="CAD6189604.1"/>
    </source>
</evidence>
<dbReference type="AlphaFoldDB" id="A0A8S1H3A8"/>
<feature type="transmembrane region" description="Helical" evidence="4">
    <location>
        <begin position="38"/>
        <end position="58"/>
    </location>
</feature>
<dbReference type="Gene3D" id="2.60.120.200">
    <property type="match status" value="1"/>
</dbReference>
<dbReference type="SUPFAM" id="SSF49899">
    <property type="entry name" value="Concanavalin A-like lectins/glucanases"/>
    <property type="match status" value="1"/>
</dbReference>